<evidence type="ECO:0000313" key="1">
    <source>
        <dbReference type="EMBL" id="KIA76070.1"/>
    </source>
</evidence>
<gene>
    <name evidence="1" type="ORF">DB43_BH00010</name>
</gene>
<name>A0A0C1C4M1_9BACT</name>
<dbReference type="AlphaFoldDB" id="A0A0C1C4M1"/>
<accession>A0A0C1C4M1</accession>
<organism evidence="1 2">
    <name type="scientific">Parachlamydia acanthamoebae</name>
    <dbReference type="NCBI Taxonomy" id="83552"/>
    <lineage>
        <taxon>Bacteria</taxon>
        <taxon>Pseudomonadati</taxon>
        <taxon>Chlamydiota</taxon>
        <taxon>Chlamydiia</taxon>
        <taxon>Parachlamydiales</taxon>
        <taxon>Parachlamydiaceae</taxon>
        <taxon>Parachlamydia</taxon>
    </lineage>
</organism>
<protein>
    <submittedName>
        <fullName evidence="1">Uncharacterized protein</fullName>
    </submittedName>
</protein>
<dbReference type="EMBL" id="JSAM01000137">
    <property type="protein sequence ID" value="KIA76070.1"/>
    <property type="molecule type" value="Genomic_DNA"/>
</dbReference>
<comment type="caution">
    <text evidence="1">The sequence shown here is derived from an EMBL/GenBank/DDBJ whole genome shotgun (WGS) entry which is preliminary data.</text>
</comment>
<dbReference type="Proteomes" id="UP000031307">
    <property type="component" value="Unassembled WGS sequence"/>
</dbReference>
<reference evidence="1 2" key="1">
    <citation type="journal article" date="2014" name="Mol. Biol. Evol.">
        <title>Massive expansion of Ubiquitination-related gene families within the Chlamydiae.</title>
        <authorList>
            <person name="Domman D."/>
            <person name="Collingro A."/>
            <person name="Lagkouvardos I."/>
            <person name="Gehre L."/>
            <person name="Weinmaier T."/>
            <person name="Rattei T."/>
            <person name="Subtil A."/>
            <person name="Horn M."/>
        </authorList>
    </citation>
    <scope>NUCLEOTIDE SEQUENCE [LARGE SCALE GENOMIC DNA]</scope>
    <source>
        <strain evidence="1 2">OEW1</strain>
    </source>
</reference>
<sequence>MALRRLIIAWSVRVPPVFGLTEGFGSPRAQYPCIPCLDFKIYCFSFRNCLLYYYINYFFNKDRNNNSADTPYFF</sequence>
<evidence type="ECO:0000313" key="2">
    <source>
        <dbReference type="Proteomes" id="UP000031307"/>
    </source>
</evidence>
<proteinExistence type="predicted"/>